<dbReference type="InterPro" id="IPR052214">
    <property type="entry name" value="DAG_Lipase-Related"/>
</dbReference>
<feature type="compositionally biased region" description="Low complexity" evidence="15">
    <location>
        <begin position="1313"/>
        <end position="1336"/>
    </location>
</feature>
<comment type="catalytic activity">
    <reaction evidence="13">
        <text>a 1,2-diacyl-sn-glycerol + H2O = a 2-acylglycerol + a fatty acid + H(+)</text>
        <dbReference type="Rhea" id="RHEA:33275"/>
        <dbReference type="ChEBI" id="CHEBI:15377"/>
        <dbReference type="ChEBI" id="CHEBI:15378"/>
        <dbReference type="ChEBI" id="CHEBI:17389"/>
        <dbReference type="ChEBI" id="CHEBI:17815"/>
        <dbReference type="ChEBI" id="CHEBI:28868"/>
        <dbReference type="EC" id="3.1.1.116"/>
    </reaction>
    <physiologicalReaction direction="left-to-right" evidence="13">
        <dbReference type="Rhea" id="RHEA:33276"/>
    </physiologicalReaction>
</comment>
<protein>
    <recommendedName>
        <fullName evidence="14">sn-1-specific diacylglycerol lipase</fullName>
        <ecNumber evidence="14">3.1.1.116</ecNumber>
    </recommendedName>
</protein>
<evidence type="ECO:0000256" key="13">
    <source>
        <dbReference type="ARBA" id="ARBA00024531"/>
    </source>
</evidence>
<comment type="subcellular location">
    <subcellularLocation>
        <location evidence="2">Cell membrane</location>
        <topology evidence="2">Multi-pass membrane protein</topology>
    </subcellularLocation>
</comment>
<dbReference type="GO" id="GO:0046872">
    <property type="term" value="F:metal ion binding"/>
    <property type="evidence" value="ECO:0007669"/>
    <property type="project" value="UniProtKB-KW"/>
</dbReference>
<dbReference type="GO" id="GO:0016298">
    <property type="term" value="F:lipase activity"/>
    <property type="evidence" value="ECO:0007669"/>
    <property type="project" value="TreeGrafter"/>
</dbReference>
<feature type="region of interest" description="Disordered" evidence="15">
    <location>
        <begin position="712"/>
        <end position="742"/>
    </location>
</feature>
<proteinExistence type="predicted"/>
<feature type="region of interest" description="Disordered" evidence="15">
    <location>
        <begin position="543"/>
        <end position="568"/>
    </location>
</feature>
<evidence type="ECO:0000256" key="12">
    <source>
        <dbReference type="ARBA" id="ARBA00023136"/>
    </source>
</evidence>
<evidence type="ECO:0000256" key="3">
    <source>
        <dbReference type="ARBA" id="ARBA00022475"/>
    </source>
</evidence>
<evidence type="ECO:0000256" key="15">
    <source>
        <dbReference type="SAM" id="MobiDB-lite"/>
    </source>
</evidence>
<organism evidence="17 18">
    <name type="scientific">Puccinia striiformis</name>
    <dbReference type="NCBI Taxonomy" id="27350"/>
    <lineage>
        <taxon>Eukaryota</taxon>
        <taxon>Fungi</taxon>
        <taxon>Dikarya</taxon>
        <taxon>Basidiomycota</taxon>
        <taxon>Pucciniomycotina</taxon>
        <taxon>Pucciniomycetes</taxon>
        <taxon>Pucciniales</taxon>
        <taxon>Pucciniaceae</taxon>
        <taxon>Puccinia</taxon>
    </lineage>
</organism>
<feature type="compositionally biased region" description="Polar residues" evidence="15">
    <location>
        <begin position="385"/>
        <end position="395"/>
    </location>
</feature>
<keyword evidence="7" id="KW-0378">Hydrolase</keyword>
<dbReference type="Proteomes" id="UP000239156">
    <property type="component" value="Unassembled WGS sequence"/>
</dbReference>
<evidence type="ECO:0000256" key="4">
    <source>
        <dbReference type="ARBA" id="ARBA00022553"/>
    </source>
</evidence>
<keyword evidence="3" id="KW-1003">Cell membrane</keyword>
<feature type="non-terminal residue" evidence="17">
    <location>
        <position position="1"/>
    </location>
</feature>
<evidence type="ECO:0000256" key="2">
    <source>
        <dbReference type="ARBA" id="ARBA00004651"/>
    </source>
</evidence>
<dbReference type="GO" id="GO:0046340">
    <property type="term" value="P:diacylglycerol catabolic process"/>
    <property type="evidence" value="ECO:0007669"/>
    <property type="project" value="TreeGrafter"/>
</dbReference>
<keyword evidence="5" id="KW-0812">Transmembrane</keyword>
<dbReference type="CDD" id="cd00519">
    <property type="entry name" value="Lipase_3"/>
    <property type="match status" value="1"/>
</dbReference>
<evidence type="ECO:0000256" key="8">
    <source>
        <dbReference type="ARBA" id="ARBA00022837"/>
    </source>
</evidence>
<dbReference type="VEuPathDB" id="FungiDB:PSTT_05075"/>
<evidence type="ECO:0000256" key="7">
    <source>
        <dbReference type="ARBA" id="ARBA00022801"/>
    </source>
</evidence>
<evidence type="ECO:0000313" key="18">
    <source>
        <dbReference type="Proteomes" id="UP000239156"/>
    </source>
</evidence>
<feature type="region of interest" description="Disordered" evidence="15">
    <location>
        <begin position="363"/>
        <end position="411"/>
    </location>
</feature>
<dbReference type="GO" id="GO:0005886">
    <property type="term" value="C:plasma membrane"/>
    <property type="evidence" value="ECO:0007669"/>
    <property type="project" value="UniProtKB-SubCell"/>
</dbReference>
<dbReference type="Gene3D" id="3.40.50.1820">
    <property type="entry name" value="alpha/beta hydrolase"/>
    <property type="match status" value="1"/>
</dbReference>
<keyword evidence="9" id="KW-0442">Lipid degradation</keyword>
<sequence length="1409" mass="154075">LASYYLLPQQSAKPRPAASNSSQILLSQHPSFNQNALSLATIASETDHQTQTAQSFLAPSFQAHEQHTRVIPSKTTTIKLNLHQFISSTPTVPPPPITTTSSPYKALSPRATQDLISRLDATSPLLPQNLAQFITAASLAARVSLRSSAFFIELIIESLRYSTTTSLGITRRALISAVGSARAIHHNSSTSNQPNQFQSIATTIQTRTTSTCSTIILMSASTSSIMSSPWPNYSQSLALISPTPSSRLASRSTAEISVMMLDSIFGSNESSRALSAIIMLVRRELLHDPRFTPSHSSTLTGLVALTKAITAFACLQLATSRRTTASMKMRVVWDATMIAESVTESKSLVDGIDYQLGIKQGRAHGCNSPHDLSQEKKISDPAVSHPTSGRPSPRQSIHKLSESDKSSLVTDLRSTMAGRATRVNYSRMNSSNSSTVSTSIPQAPAHRLEEREEIEYKLTQILNDGEINVEPYPSYSATGLSGPSDAEKLVSDDLRQALYQVKRTTYSRTQSYSSELASLATATLPDHSSTSTYQLTTLTTQTMRTRTTTTSTTHSSTQNDHLTSDHDHYPVNTSTINGILSPKPSYEAHQVHWSADFNPVSGALNSAATPSHKKRLTTKHSKSHFQLKDLANDRMDYEAGEQPPLDYFSPRSSRSKAKSMPSSPQRSFFLSKPKVATRSIIRSQTHSDVHKLMFLDDPYSFVYPVSTMAPSQTPLSSPSVLSEESSLESDGPLVIQPDDPDYRSVSLPSMVADLRQEDDDRNASGYFDVIPERPRKTVTQPPLFTTPQQSSSSIQTIRTHRVSQILSPTVQPPTSDFPPQSLVKNLGRFMRYSSAAYGQQFLRIMGIGVDSFNYPNTKKHSANDHAFASHVGLTVDQILLSSFTEPNPVLGNEVLKGPRKTVTRPALFTTPQQSSSSIQTIRIHRVSQILSPTAQPPTSDFPPQYLVKNLGRFMRYSSAAYGQQFLRIMGIGVDSTIHDHAFASHVGLTVDQILLSSFTEPNPVLGNEVLSPLVHYVSIDHDSKAIVLTCRGTLGLSDILVDLTCEYEPIAVDGGDPNASYLAHSGMLHSALRLRRESSTVHEVIKQALIDYSNYGLIITGHSLGGGVAALLAVLCSTRTETTKFVTSFRSGFPPGQPIHSYTYGTPAVASLDLSEYTKGLLTTVCNGIDISIAVSLHEEESVAIDIVKRVVAPRIRLVTLPLLNNKQAQELLDQQEVERSKQKVTMNDHKIRNGVRMNRATGSDYLDPALDGSVFAKQRILRNWLIGFVRENESSSSTSTTSTTDSSTDSRHSASTSDTRSVPVRPPPRTFSSSSSWKSSSQQQQQSTHSQQATSSRREGRRIILRACDDVQARFSEPIFGKTMFHDHIPSQYELVLELLEAAIGSTNSPHHPMSSASTNTSPSSGTK</sequence>
<evidence type="ECO:0000313" key="17">
    <source>
        <dbReference type="EMBL" id="POW11744.1"/>
    </source>
</evidence>
<feature type="compositionally biased region" description="Basic residues" evidence="15">
    <location>
        <begin position="611"/>
        <end position="625"/>
    </location>
</feature>
<evidence type="ECO:0000256" key="11">
    <source>
        <dbReference type="ARBA" id="ARBA00023098"/>
    </source>
</evidence>
<feature type="region of interest" description="Disordered" evidence="15">
    <location>
        <begin position="1273"/>
        <end position="1341"/>
    </location>
</feature>
<dbReference type="EC" id="3.1.1.116" evidence="14"/>
<dbReference type="EMBL" id="PKSL01000036">
    <property type="protein sequence ID" value="POW11744.1"/>
    <property type="molecule type" value="Genomic_DNA"/>
</dbReference>
<feature type="domain" description="Fungal lipase-type" evidence="16">
    <location>
        <begin position="1027"/>
        <end position="1170"/>
    </location>
</feature>
<evidence type="ECO:0000256" key="5">
    <source>
        <dbReference type="ARBA" id="ARBA00022692"/>
    </source>
</evidence>
<comment type="cofactor">
    <cofactor evidence="1">
        <name>Ca(2+)</name>
        <dbReference type="ChEBI" id="CHEBI:29108"/>
    </cofactor>
</comment>
<feature type="compositionally biased region" description="Low complexity" evidence="15">
    <location>
        <begin position="1396"/>
        <end position="1409"/>
    </location>
</feature>
<feature type="region of interest" description="Disordered" evidence="15">
    <location>
        <begin position="1387"/>
        <end position="1409"/>
    </location>
</feature>
<name>A0A2S4VQC2_9BASI</name>
<dbReference type="InterPro" id="IPR002921">
    <property type="entry name" value="Fungal_lipase-type"/>
</dbReference>
<feature type="compositionally biased region" description="Low complexity" evidence="15">
    <location>
        <begin position="543"/>
        <end position="557"/>
    </location>
</feature>
<evidence type="ECO:0000256" key="14">
    <source>
        <dbReference type="ARBA" id="ARBA00026104"/>
    </source>
</evidence>
<evidence type="ECO:0000256" key="9">
    <source>
        <dbReference type="ARBA" id="ARBA00022963"/>
    </source>
</evidence>
<dbReference type="SUPFAM" id="SSF53474">
    <property type="entry name" value="alpha/beta-Hydrolases"/>
    <property type="match status" value="1"/>
</dbReference>
<dbReference type="Pfam" id="PF01764">
    <property type="entry name" value="Lipase_3"/>
    <property type="match status" value="1"/>
</dbReference>
<evidence type="ECO:0000256" key="10">
    <source>
        <dbReference type="ARBA" id="ARBA00022989"/>
    </source>
</evidence>
<keyword evidence="11" id="KW-0443">Lipid metabolism</keyword>
<keyword evidence="12" id="KW-0472">Membrane</keyword>
<keyword evidence="4" id="KW-0597">Phosphoprotein</keyword>
<feature type="region of interest" description="Disordered" evidence="15">
    <location>
        <begin position="638"/>
        <end position="668"/>
    </location>
</feature>
<feature type="compositionally biased region" description="Low complexity" evidence="15">
    <location>
        <begin position="1275"/>
        <end position="1304"/>
    </location>
</feature>
<dbReference type="PANTHER" id="PTHR45792">
    <property type="entry name" value="DIACYLGLYCEROL LIPASE HOMOLOG-RELATED"/>
    <property type="match status" value="1"/>
</dbReference>
<feature type="non-terminal residue" evidence="17">
    <location>
        <position position="1409"/>
    </location>
</feature>
<keyword evidence="18" id="KW-1185">Reference proteome</keyword>
<dbReference type="InterPro" id="IPR029058">
    <property type="entry name" value="AB_hydrolase_fold"/>
</dbReference>
<evidence type="ECO:0000259" key="16">
    <source>
        <dbReference type="Pfam" id="PF01764"/>
    </source>
</evidence>
<reference evidence="17" key="1">
    <citation type="submission" date="2017-12" db="EMBL/GenBank/DDBJ databases">
        <title>Gene loss provides genomic basis for host adaptation in cereal stripe rust fungi.</title>
        <authorList>
            <person name="Xia C."/>
        </authorList>
    </citation>
    <scope>NUCLEOTIDE SEQUENCE [LARGE SCALE GENOMIC DNA]</scope>
    <source>
        <strain evidence="17">93-210</strain>
    </source>
</reference>
<evidence type="ECO:0000256" key="1">
    <source>
        <dbReference type="ARBA" id="ARBA00001913"/>
    </source>
</evidence>
<dbReference type="PANTHER" id="PTHR45792:SF7">
    <property type="entry name" value="PUTATIVE (AFU_ORTHOLOGUE AFUA_6G02710)-RELATED"/>
    <property type="match status" value="1"/>
</dbReference>
<accession>A0A2S4VQC2</accession>
<feature type="compositionally biased region" description="Low complexity" evidence="15">
    <location>
        <begin position="714"/>
        <end position="724"/>
    </location>
</feature>
<gene>
    <name evidence="17" type="ORF">PSTT_05075</name>
</gene>
<feature type="region of interest" description="Disordered" evidence="15">
    <location>
        <begin position="606"/>
        <end position="626"/>
    </location>
</feature>
<comment type="caution">
    <text evidence="17">The sequence shown here is derived from an EMBL/GenBank/DDBJ whole genome shotgun (WGS) entry which is preliminary data.</text>
</comment>
<dbReference type="GO" id="GO:0019369">
    <property type="term" value="P:arachidonate metabolic process"/>
    <property type="evidence" value="ECO:0007669"/>
    <property type="project" value="TreeGrafter"/>
</dbReference>
<evidence type="ECO:0000256" key="6">
    <source>
        <dbReference type="ARBA" id="ARBA00022723"/>
    </source>
</evidence>
<keyword evidence="8" id="KW-0106">Calcium</keyword>
<keyword evidence="6" id="KW-0479">Metal-binding</keyword>
<keyword evidence="10" id="KW-1133">Transmembrane helix</keyword>